<name>A0A0L0VJ71_9BASI</name>
<protein>
    <recommendedName>
        <fullName evidence="7">DNA 3'-5' helicase</fullName>
        <ecNumber evidence="7">5.6.2.4</ecNumber>
    </recommendedName>
</protein>
<comment type="caution">
    <text evidence="11">The sequence shown here is derived from an EMBL/GenBank/DDBJ whole genome shotgun (WGS) entry which is preliminary data.</text>
</comment>
<evidence type="ECO:0000256" key="7">
    <source>
        <dbReference type="ARBA" id="ARBA00034808"/>
    </source>
</evidence>
<dbReference type="InterPro" id="IPR001650">
    <property type="entry name" value="Helicase_C-like"/>
</dbReference>
<feature type="domain" description="Helicase ATP-binding" evidence="9">
    <location>
        <begin position="42"/>
        <end position="226"/>
    </location>
</feature>
<evidence type="ECO:0000256" key="8">
    <source>
        <dbReference type="SAM" id="MobiDB-lite"/>
    </source>
</evidence>
<dbReference type="EC" id="5.6.2.4" evidence="7"/>
<feature type="domain" description="Helicase C-terminal" evidence="10">
    <location>
        <begin position="266"/>
        <end position="415"/>
    </location>
</feature>
<dbReference type="SUPFAM" id="SSF52540">
    <property type="entry name" value="P-loop containing nucleoside triphosphate hydrolases"/>
    <property type="match status" value="1"/>
</dbReference>
<dbReference type="EMBL" id="AJIL01000047">
    <property type="protein sequence ID" value="KNE99266.1"/>
    <property type="molecule type" value="Genomic_DNA"/>
</dbReference>
<keyword evidence="3" id="KW-0067">ATP-binding</keyword>
<feature type="compositionally biased region" description="Basic and acidic residues" evidence="8">
    <location>
        <begin position="653"/>
        <end position="684"/>
    </location>
</feature>
<dbReference type="PROSITE" id="PS51192">
    <property type="entry name" value="HELICASE_ATP_BIND_1"/>
    <property type="match status" value="1"/>
</dbReference>
<dbReference type="InterPro" id="IPR014001">
    <property type="entry name" value="Helicase_ATP-bd"/>
</dbReference>
<evidence type="ECO:0000259" key="10">
    <source>
        <dbReference type="PROSITE" id="PS51194"/>
    </source>
</evidence>
<evidence type="ECO:0000256" key="3">
    <source>
        <dbReference type="ARBA" id="ARBA00022840"/>
    </source>
</evidence>
<dbReference type="STRING" id="1165861.A0A0L0VJ71"/>
<dbReference type="GO" id="GO:0009378">
    <property type="term" value="F:four-way junction helicase activity"/>
    <property type="evidence" value="ECO:0007669"/>
    <property type="project" value="TreeGrafter"/>
</dbReference>
<dbReference type="GO" id="GO:0005737">
    <property type="term" value="C:cytoplasm"/>
    <property type="evidence" value="ECO:0007669"/>
    <property type="project" value="TreeGrafter"/>
</dbReference>
<evidence type="ECO:0000313" key="11">
    <source>
        <dbReference type="EMBL" id="KNE99266.1"/>
    </source>
</evidence>
<dbReference type="InterPro" id="IPR011545">
    <property type="entry name" value="DEAD/DEAH_box_helicase_dom"/>
</dbReference>
<dbReference type="SMART" id="SM00487">
    <property type="entry name" value="DEXDc"/>
    <property type="match status" value="1"/>
</dbReference>
<dbReference type="Gene3D" id="3.40.50.300">
    <property type="entry name" value="P-loop containing nucleotide triphosphate hydrolases"/>
    <property type="match status" value="2"/>
</dbReference>
<dbReference type="GO" id="GO:0005524">
    <property type="term" value="F:ATP binding"/>
    <property type="evidence" value="ECO:0007669"/>
    <property type="project" value="UniProtKB-KW"/>
</dbReference>
<evidence type="ECO:0000259" key="9">
    <source>
        <dbReference type="PROSITE" id="PS51192"/>
    </source>
</evidence>
<evidence type="ECO:0000256" key="2">
    <source>
        <dbReference type="ARBA" id="ARBA00022741"/>
    </source>
</evidence>
<dbReference type="PANTHER" id="PTHR13710:SF105">
    <property type="entry name" value="ATP-DEPENDENT DNA HELICASE Q1"/>
    <property type="match status" value="1"/>
</dbReference>
<evidence type="ECO:0000256" key="4">
    <source>
        <dbReference type="ARBA" id="ARBA00023125"/>
    </source>
</evidence>
<dbReference type="GO" id="GO:0043138">
    <property type="term" value="F:3'-5' DNA helicase activity"/>
    <property type="evidence" value="ECO:0007669"/>
    <property type="project" value="UniProtKB-EC"/>
</dbReference>
<reference evidence="12" key="1">
    <citation type="submission" date="2014-03" db="EMBL/GenBank/DDBJ databases">
        <title>The Genome Sequence of Puccinia striiformis f. sp. tritici PST-78.</title>
        <authorList>
            <consortium name="The Broad Institute Genome Sequencing Platform"/>
            <person name="Cuomo C."/>
            <person name="Hulbert S."/>
            <person name="Chen X."/>
            <person name="Walker B."/>
            <person name="Young S.K."/>
            <person name="Zeng Q."/>
            <person name="Gargeya S."/>
            <person name="Fitzgerald M."/>
            <person name="Haas B."/>
            <person name="Abouelleil A."/>
            <person name="Alvarado L."/>
            <person name="Arachchi H.M."/>
            <person name="Berlin A.M."/>
            <person name="Chapman S.B."/>
            <person name="Goldberg J."/>
            <person name="Griggs A."/>
            <person name="Gujja S."/>
            <person name="Hansen M."/>
            <person name="Howarth C."/>
            <person name="Imamovic A."/>
            <person name="Larimer J."/>
            <person name="McCowan C."/>
            <person name="Montmayeur A."/>
            <person name="Murphy C."/>
            <person name="Neiman D."/>
            <person name="Pearson M."/>
            <person name="Priest M."/>
            <person name="Roberts A."/>
            <person name="Saif S."/>
            <person name="Shea T."/>
            <person name="Sisk P."/>
            <person name="Sykes S."/>
            <person name="Wortman J."/>
            <person name="Nusbaum C."/>
            <person name="Birren B."/>
        </authorList>
    </citation>
    <scope>NUCLEOTIDE SEQUENCE [LARGE SCALE GENOMIC DNA]</scope>
    <source>
        <strain evidence="12">race PST-78</strain>
    </source>
</reference>
<dbReference type="InterPro" id="IPR027417">
    <property type="entry name" value="P-loop_NTPase"/>
</dbReference>
<gene>
    <name evidence="11" type="ORF">PSTG_07380</name>
</gene>
<dbReference type="Proteomes" id="UP000054564">
    <property type="component" value="Unassembled WGS sequence"/>
</dbReference>
<comment type="similarity">
    <text evidence="1">Belongs to the helicase family. RecQ subfamily.</text>
</comment>
<keyword evidence="5" id="KW-0413">Isomerase</keyword>
<comment type="catalytic activity">
    <reaction evidence="6">
        <text>Couples ATP hydrolysis with the unwinding of duplex DNA by translocating in the 3'-5' direction.</text>
        <dbReference type="EC" id="5.6.2.4"/>
    </reaction>
</comment>
<feature type="region of interest" description="Disordered" evidence="8">
    <location>
        <begin position="622"/>
        <end position="687"/>
    </location>
</feature>
<evidence type="ECO:0000256" key="5">
    <source>
        <dbReference type="ARBA" id="ARBA00023235"/>
    </source>
</evidence>
<sequence>MDGIQAASELQDSNNDELKEKIAAQSMQRYNQAPKTLQVDTVVNLVRGQNTCLLAATGFGKSRITELYLEMLPKDRDGNIYGVVVVLNPLDALGNNQVKEKNQAGFTSINLTKSNISQETCGKIQQGVFNFVYLSPEIFLDNEVKLALVVVDEAHMIYSWGLVEGGQKKLKTLVRHQDVCAFRPHYGNLAIQLLTTNKAPLLLMSATCRPEAITAIKKNLKLLDEHIDVLYGELTRPEICIIGIPMESSIQSSEDVLKVYGPKAYTPDDQMVPSLIYSGTRARTLQVLEVLDRARGTTNDHLNPHDSFARRYHACTGELDKKDTIEDFAGGKVPVLSCTLALGMGQNWKLVRQVVHIGRGDPSLICQMVGQCGRDGRPGLAVLFVESNRPKGKNSVADFVPGQKQSDKDRMDALAVTPVCLRIAFSMDNLIGYIPLDFNDPQYQAEKHREQLKGFAVCMCSNCMEYVGTTLVQNLRYLNKVNFTDYVLNRYALTAEATRETKRKYTTTKNGPITNKKDRVKLEPLKGLLQETFNNFYRAKFGQGGPVVPSNLFGDGEVKSIIDYFGQIETEADLRRVIKGQAVVGQLGVLMKVIQEFRLGITRRINAAKQIVLVTAVSDEGPVGGNVTESTSEPNQPTPAKRPRKNAVTPESLRQRAEADAEKQRIKVKNLADKRKEKETKEKQAAWQAEIRSEVKKIHGLP</sequence>
<accession>A0A0L0VJ71</accession>
<dbReference type="GO" id="GO:0003677">
    <property type="term" value="F:DNA binding"/>
    <property type="evidence" value="ECO:0007669"/>
    <property type="project" value="UniProtKB-KW"/>
</dbReference>
<evidence type="ECO:0000256" key="6">
    <source>
        <dbReference type="ARBA" id="ARBA00034617"/>
    </source>
</evidence>
<keyword evidence="2" id="KW-0547">Nucleotide-binding</keyword>
<organism evidence="11 12">
    <name type="scientific">Puccinia striiformis f. sp. tritici PST-78</name>
    <dbReference type="NCBI Taxonomy" id="1165861"/>
    <lineage>
        <taxon>Eukaryota</taxon>
        <taxon>Fungi</taxon>
        <taxon>Dikarya</taxon>
        <taxon>Basidiomycota</taxon>
        <taxon>Pucciniomycotina</taxon>
        <taxon>Pucciniomycetes</taxon>
        <taxon>Pucciniales</taxon>
        <taxon>Pucciniaceae</taxon>
        <taxon>Puccinia</taxon>
    </lineage>
</organism>
<keyword evidence="4" id="KW-0238">DNA-binding</keyword>
<evidence type="ECO:0000313" key="12">
    <source>
        <dbReference type="Proteomes" id="UP000054564"/>
    </source>
</evidence>
<dbReference type="AlphaFoldDB" id="A0A0L0VJ71"/>
<dbReference type="PANTHER" id="PTHR13710">
    <property type="entry name" value="DNA HELICASE RECQ FAMILY MEMBER"/>
    <property type="match status" value="1"/>
</dbReference>
<keyword evidence="12" id="KW-1185">Reference proteome</keyword>
<evidence type="ECO:0000256" key="1">
    <source>
        <dbReference type="ARBA" id="ARBA00005446"/>
    </source>
</evidence>
<dbReference type="GO" id="GO:0000724">
    <property type="term" value="P:double-strand break repair via homologous recombination"/>
    <property type="evidence" value="ECO:0007669"/>
    <property type="project" value="TreeGrafter"/>
</dbReference>
<dbReference type="Pfam" id="PF00270">
    <property type="entry name" value="DEAD"/>
    <property type="match status" value="1"/>
</dbReference>
<proteinExistence type="inferred from homology"/>
<dbReference type="GO" id="GO:0005694">
    <property type="term" value="C:chromosome"/>
    <property type="evidence" value="ECO:0007669"/>
    <property type="project" value="TreeGrafter"/>
</dbReference>
<dbReference type="PROSITE" id="PS51194">
    <property type="entry name" value="HELICASE_CTER"/>
    <property type="match status" value="1"/>
</dbReference>